<dbReference type="PANTHER" id="PTHR43788:SF8">
    <property type="entry name" value="DNA-BINDING PROTEIN SMUBP-2"/>
    <property type="match status" value="1"/>
</dbReference>
<dbReference type="InterPro" id="IPR050534">
    <property type="entry name" value="Coronavir_polyprotein_1ab"/>
</dbReference>
<sequence length="546" mass="60603">MGPKPMSNIKPPQMIGQNLIHHPNYYGLKITQDVVAETAINEKTLNTFSTDRRSGTERADPLGISVGYTDEGTLASLAVADETRCCIIEFNSRSPPSCRLQKMELLQKHVLCRSIGEIYAFDAAQIAMVLWKELDIKVARMVDIQSAFSDSDFPSDRNPLRAIQACLGESDKVKLNEKHINLAFNDLTYNRGEINRMRVDILERAWISRLLPSHENGISTFSAVKHIDTSRLDKQFLHTLNTLARVSEDSRRVGYLKPVATNHQFSDAQCSSLDPDGRSIDARSSAYKDKLRGSQDVITTFKTASGEQFRRRGQVADVKGRTATIIFDGSTLNKSVDSITSKGRDAPTIAEAKRDDVIRRTLQGDLTIFQDNPWICNILLHRDSPDSDTDQNLEWPESWFPPRPNAQMLTIMPLPDADSGHPAHQHLNGSQQLAPGYMLSSAPITITPPPDSDSGHPACQHLNGSQQLALDHMLSPAPITLIQGPPGTGKTSVIAAFVHCALAEGKSGIWLIAQSNVAVKNIAEKLIRTKFRDWKLLVSQDFCYDW</sequence>
<dbReference type="Proteomes" id="UP001175227">
    <property type="component" value="Unassembled WGS sequence"/>
</dbReference>
<dbReference type="GO" id="GO:0043139">
    <property type="term" value="F:5'-3' DNA helicase activity"/>
    <property type="evidence" value="ECO:0007669"/>
    <property type="project" value="TreeGrafter"/>
</dbReference>
<dbReference type="Pfam" id="PF13086">
    <property type="entry name" value="AAA_11"/>
    <property type="match status" value="1"/>
</dbReference>
<dbReference type="InterPro" id="IPR041677">
    <property type="entry name" value="DNA2/NAM7_AAA_11"/>
</dbReference>
<accession>A0AA39PJ66</accession>
<feature type="domain" description="DNA2/NAM7 helicase helicase" evidence="1">
    <location>
        <begin position="461"/>
        <end position="528"/>
    </location>
</feature>
<evidence type="ECO:0000313" key="3">
    <source>
        <dbReference type="Proteomes" id="UP001175227"/>
    </source>
</evidence>
<reference evidence="2" key="1">
    <citation type="submission" date="2023-06" db="EMBL/GenBank/DDBJ databases">
        <authorList>
            <consortium name="Lawrence Berkeley National Laboratory"/>
            <person name="Ahrendt S."/>
            <person name="Sahu N."/>
            <person name="Indic B."/>
            <person name="Wong-Bajracharya J."/>
            <person name="Merenyi Z."/>
            <person name="Ke H.-M."/>
            <person name="Monk M."/>
            <person name="Kocsube S."/>
            <person name="Drula E."/>
            <person name="Lipzen A."/>
            <person name="Balint B."/>
            <person name="Henrissat B."/>
            <person name="Andreopoulos B."/>
            <person name="Martin F.M."/>
            <person name="Harder C.B."/>
            <person name="Rigling D."/>
            <person name="Ford K.L."/>
            <person name="Foster G.D."/>
            <person name="Pangilinan J."/>
            <person name="Papanicolaou A."/>
            <person name="Barry K."/>
            <person name="LaButti K."/>
            <person name="Viragh M."/>
            <person name="Koriabine M."/>
            <person name="Yan M."/>
            <person name="Riley R."/>
            <person name="Champramary S."/>
            <person name="Plett K.L."/>
            <person name="Tsai I.J."/>
            <person name="Slot J."/>
            <person name="Sipos G."/>
            <person name="Plett J."/>
            <person name="Nagy L.G."/>
            <person name="Grigoriev I.V."/>
        </authorList>
    </citation>
    <scope>NUCLEOTIDE SEQUENCE</scope>
    <source>
        <strain evidence="2">ICMP 16352</strain>
    </source>
</reference>
<name>A0AA39PJ66_9AGAR</name>
<dbReference type="SUPFAM" id="SSF52540">
    <property type="entry name" value="P-loop containing nucleoside triphosphate hydrolases"/>
    <property type="match status" value="1"/>
</dbReference>
<dbReference type="EMBL" id="JAUEPR010000005">
    <property type="protein sequence ID" value="KAK0485275.1"/>
    <property type="molecule type" value="Genomic_DNA"/>
</dbReference>
<keyword evidence="3" id="KW-1185">Reference proteome</keyword>
<dbReference type="PANTHER" id="PTHR43788">
    <property type="entry name" value="DNA2/NAM7 HELICASE FAMILY MEMBER"/>
    <property type="match status" value="1"/>
</dbReference>
<evidence type="ECO:0000259" key="1">
    <source>
        <dbReference type="Pfam" id="PF13086"/>
    </source>
</evidence>
<protein>
    <recommendedName>
        <fullName evidence="1">DNA2/NAM7 helicase helicase domain-containing protein</fullName>
    </recommendedName>
</protein>
<comment type="caution">
    <text evidence="2">The sequence shown here is derived from an EMBL/GenBank/DDBJ whole genome shotgun (WGS) entry which is preliminary data.</text>
</comment>
<dbReference type="Gene3D" id="3.40.50.300">
    <property type="entry name" value="P-loop containing nucleotide triphosphate hydrolases"/>
    <property type="match status" value="1"/>
</dbReference>
<evidence type="ECO:0000313" key="2">
    <source>
        <dbReference type="EMBL" id="KAK0485275.1"/>
    </source>
</evidence>
<proteinExistence type="predicted"/>
<dbReference type="InterPro" id="IPR027417">
    <property type="entry name" value="P-loop_NTPase"/>
</dbReference>
<dbReference type="AlphaFoldDB" id="A0AA39PJ66"/>
<organism evidence="2 3">
    <name type="scientific">Armillaria novae-zelandiae</name>
    <dbReference type="NCBI Taxonomy" id="153914"/>
    <lineage>
        <taxon>Eukaryota</taxon>
        <taxon>Fungi</taxon>
        <taxon>Dikarya</taxon>
        <taxon>Basidiomycota</taxon>
        <taxon>Agaricomycotina</taxon>
        <taxon>Agaricomycetes</taxon>
        <taxon>Agaricomycetidae</taxon>
        <taxon>Agaricales</taxon>
        <taxon>Marasmiineae</taxon>
        <taxon>Physalacriaceae</taxon>
        <taxon>Armillaria</taxon>
    </lineage>
</organism>
<gene>
    <name evidence="2" type="ORF">IW261DRAFT_894093</name>
</gene>